<organism evidence="1 2">
    <name type="scientific">Kribbella antibiotica</name>
    <dbReference type="NCBI Taxonomy" id="190195"/>
    <lineage>
        <taxon>Bacteria</taxon>
        <taxon>Bacillati</taxon>
        <taxon>Actinomycetota</taxon>
        <taxon>Actinomycetes</taxon>
        <taxon>Propionibacteriales</taxon>
        <taxon>Kribbellaceae</taxon>
        <taxon>Kribbella</taxon>
    </lineage>
</organism>
<gene>
    <name evidence="1" type="ORF">E1263_11395</name>
</gene>
<dbReference type="AlphaFoldDB" id="A0A4R4ZQQ0"/>
<keyword evidence="2" id="KW-1185">Reference proteome</keyword>
<comment type="caution">
    <text evidence="1">The sequence shown here is derived from an EMBL/GenBank/DDBJ whole genome shotgun (WGS) entry which is preliminary data.</text>
</comment>
<proteinExistence type="predicted"/>
<reference evidence="1 2" key="1">
    <citation type="submission" date="2019-03" db="EMBL/GenBank/DDBJ databases">
        <title>Draft genome sequences of novel Actinobacteria.</title>
        <authorList>
            <person name="Sahin N."/>
            <person name="Ay H."/>
            <person name="Saygin H."/>
        </authorList>
    </citation>
    <scope>NUCLEOTIDE SEQUENCE [LARGE SCALE GENOMIC DNA]</scope>
    <source>
        <strain evidence="1 2">JCM 13523</strain>
    </source>
</reference>
<dbReference type="OrthoDB" id="118790at2"/>
<protein>
    <submittedName>
        <fullName evidence="1">Uncharacterized protein</fullName>
    </submittedName>
</protein>
<sequence length="123" mass="13287">MAGRGLALLHTARGDHAAARDWLDRALSRAGREPDRYQWVHAYVLDAAVTGALARGDSDRARPLATALSDLAARCDLRELLARAYLHLADLGDPQGNARARSLTLSIDSPHLQALLQPDSARS</sequence>
<name>A0A4R4ZQQ0_9ACTN</name>
<accession>A0A4R4ZQQ0</accession>
<evidence type="ECO:0000313" key="1">
    <source>
        <dbReference type="EMBL" id="TDD60374.1"/>
    </source>
</evidence>
<evidence type="ECO:0000313" key="2">
    <source>
        <dbReference type="Proteomes" id="UP000295124"/>
    </source>
</evidence>
<dbReference type="Proteomes" id="UP000295124">
    <property type="component" value="Unassembled WGS sequence"/>
</dbReference>
<dbReference type="EMBL" id="SMKX01000025">
    <property type="protein sequence ID" value="TDD60374.1"/>
    <property type="molecule type" value="Genomic_DNA"/>
</dbReference>